<keyword evidence="5 13" id="KW-0732">Signal</keyword>
<evidence type="ECO:0000256" key="5">
    <source>
        <dbReference type="ARBA" id="ARBA00022729"/>
    </source>
</evidence>
<dbReference type="EMBL" id="JAANQT010000901">
    <property type="protein sequence ID" value="KAG1307691.1"/>
    <property type="molecule type" value="Genomic_DNA"/>
</dbReference>
<name>A0A9P7BRZ5_RHIOR</name>
<dbReference type="InterPro" id="IPR021109">
    <property type="entry name" value="Peptidase_aspartic_dom_sf"/>
</dbReference>
<evidence type="ECO:0000256" key="12">
    <source>
        <dbReference type="RuleBase" id="RU000454"/>
    </source>
</evidence>
<dbReference type="OrthoDB" id="771136at2759"/>
<evidence type="ECO:0000259" key="14">
    <source>
        <dbReference type="PROSITE" id="PS51767"/>
    </source>
</evidence>
<evidence type="ECO:0000256" key="4">
    <source>
        <dbReference type="ARBA" id="ARBA00022670"/>
    </source>
</evidence>
<keyword evidence="6 12" id="KW-0064">Aspartyl protease</keyword>
<dbReference type="InterPro" id="IPR034164">
    <property type="entry name" value="Pepsin-like_dom"/>
</dbReference>
<dbReference type="PROSITE" id="PS51767">
    <property type="entry name" value="PEPTIDASE_A1"/>
    <property type="match status" value="1"/>
</dbReference>
<comment type="catalytic activity">
    <reaction evidence="1">
        <text>Hydrolysis of proteins with broad specificity similar to that of pepsin A, preferring hydrophobic residues at P1 and P1'. Clots milk and activates trypsinogen. Does not cleave 4-Gln-|-His-5, but does cleave 10-His-|-Leu-11 and 12-Val-|-Glu-13 in B chain of insulin.</text>
        <dbReference type="EC" id="3.4.23.21"/>
    </reaction>
</comment>
<evidence type="ECO:0000256" key="2">
    <source>
        <dbReference type="ARBA" id="ARBA00007447"/>
    </source>
</evidence>
<dbReference type="FunFam" id="2.40.70.10:FF:000008">
    <property type="entry name" value="Cathepsin D"/>
    <property type="match status" value="1"/>
</dbReference>
<proteinExistence type="inferred from homology"/>
<dbReference type="PROSITE" id="PS00141">
    <property type="entry name" value="ASP_PROTEASE"/>
    <property type="match status" value="2"/>
</dbReference>
<feature type="disulfide bond" evidence="11">
    <location>
        <begin position="91"/>
        <end position="96"/>
    </location>
</feature>
<dbReference type="AlphaFoldDB" id="A0A9P7BRZ5"/>
<feature type="signal peptide" evidence="13">
    <location>
        <begin position="1"/>
        <end position="18"/>
    </location>
</feature>
<keyword evidence="9 11" id="KW-1015">Disulfide bond</keyword>
<reference evidence="15" key="1">
    <citation type="journal article" date="2020" name="Microb. Genom.">
        <title>Genetic diversity of clinical and environmental Mucorales isolates obtained from an investigation of mucormycosis cases among solid organ transplant recipients.</title>
        <authorList>
            <person name="Nguyen M.H."/>
            <person name="Kaul D."/>
            <person name="Muto C."/>
            <person name="Cheng S.J."/>
            <person name="Richter R.A."/>
            <person name="Bruno V.M."/>
            <person name="Liu G."/>
            <person name="Beyhan S."/>
            <person name="Sundermann A.J."/>
            <person name="Mounaud S."/>
            <person name="Pasculle A.W."/>
            <person name="Nierman W.C."/>
            <person name="Driscoll E."/>
            <person name="Cumbie R."/>
            <person name="Clancy C.J."/>
            <person name="Dupont C.L."/>
        </authorList>
    </citation>
    <scope>NUCLEOTIDE SEQUENCE</scope>
    <source>
        <strain evidence="15">GL11</strain>
    </source>
</reference>
<dbReference type="CDD" id="cd05471">
    <property type="entry name" value="pepsin_like"/>
    <property type="match status" value="1"/>
</dbReference>
<dbReference type="InterPro" id="IPR001969">
    <property type="entry name" value="Aspartic_peptidase_AS"/>
</dbReference>
<dbReference type="SUPFAM" id="SSF50630">
    <property type="entry name" value="Acid proteases"/>
    <property type="match status" value="1"/>
</dbReference>
<feature type="active site" evidence="10">
    <location>
        <position position="78"/>
    </location>
</feature>
<keyword evidence="7 12" id="KW-0378">Hydrolase</keyword>
<evidence type="ECO:0000256" key="13">
    <source>
        <dbReference type="SAM" id="SignalP"/>
    </source>
</evidence>
<keyword evidence="4 12" id="KW-0645">Protease</keyword>
<dbReference type="Proteomes" id="UP000716291">
    <property type="component" value="Unassembled WGS sequence"/>
</dbReference>
<dbReference type="PANTHER" id="PTHR47966:SF65">
    <property type="entry name" value="ASPARTIC-TYPE ENDOPEPTIDASE"/>
    <property type="match status" value="1"/>
</dbReference>
<evidence type="ECO:0000313" key="16">
    <source>
        <dbReference type="Proteomes" id="UP000716291"/>
    </source>
</evidence>
<dbReference type="EC" id="3.4.23.21" evidence="3"/>
<protein>
    <recommendedName>
        <fullName evidence="3">rhizopuspepsin</fullName>
        <ecNumber evidence="3">3.4.23.21</ecNumber>
    </recommendedName>
</protein>
<evidence type="ECO:0000256" key="7">
    <source>
        <dbReference type="ARBA" id="ARBA00022801"/>
    </source>
</evidence>
<gene>
    <name evidence="15" type="ORF">G6F64_006611</name>
</gene>
<dbReference type="PANTHER" id="PTHR47966">
    <property type="entry name" value="BETA-SITE APP-CLEAVING ENZYME, ISOFORM A-RELATED"/>
    <property type="match status" value="1"/>
</dbReference>
<keyword evidence="8" id="KW-0865">Zymogen</keyword>
<accession>A0A9P7BRZ5</accession>
<dbReference type="GO" id="GO:0006508">
    <property type="term" value="P:proteolysis"/>
    <property type="evidence" value="ECO:0007669"/>
    <property type="project" value="UniProtKB-KW"/>
</dbReference>
<evidence type="ECO:0000256" key="1">
    <source>
        <dbReference type="ARBA" id="ARBA00001130"/>
    </source>
</evidence>
<dbReference type="GO" id="GO:0004190">
    <property type="term" value="F:aspartic-type endopeptidase activity"/>
    <property type="evidence" value="ECO:0007669"/>
    <property type="project" value="UniProtKB-KW"/>
</dbReference>
<evidence type="ECO:0000256" key="3">
    <source>
        <dbReference type="ARBA" id="ARBA00013205"/>
    </source>
</evidence>
<sequence length="471" mass="51254">MLLQYIVVILAGITAVYTSEQPKHELIRIPLKQRKKPLHELYQKRDAFKSSLYNSEGSLYLISVSIGTPPQTFDLALDTGSSDLWVPGSQCASSVCPFAKFNESKSSTFKGSQEVFNVTYGTGAAVGVYTFDTITIAGATVQEQQFGYVTKQQNILTQMATLTGESYTPSGESEAQVDGIFGLGYPLITAAPITHSYNPFFFNLKLAQNVFSIYLNNSEAYGNSGEILLGGVDASMYTGDLHYLPLVPTVRASIEGQTKVDYGFWQVYGQGVGIVDSHRTLTTVVAFETPVPFVFDTGTTMTYLPTKVIEEVLIEAVGKSNLAYDRLNNYFQVKCNVATNAMIQIQLTPTNSITKDPVTLNVPLRDLILPLDSNHMNTATICMVGLIPSEGKVFIGQSMLRSAYVVYDVDQNRLGIAGAAGSGATVSGPISKANSPNLSPNNSTITSDAVKNNPFKSLTWLALFSFIYFYL</sequence>
<evidence type="ECO:0000256" key="11">
    <source>
        <dbReference type="PIRSR" id="PIRSR601461-2"/>
    </source>
</evidence>
<dbReference type="Pfam" id="PF00026">
    <property type="entry name" value="Asp"/>
    <property type="match status" value="1"/>
</dbReference>
<keyword evidence="16" id="KW-1185">Reference proteome</keyword>
<evidence type="ECO:0000313" key="15">
    <source>
        <dbReference type="EMBL" id="KAG1307691.1"/>
    </source>
</evidence>
<organism evidence="15 16">
    <name type="scientific">Rhizopus oryzae</name>
    <name type="common">Mucormycosis agent</name>
    <name type="synonym">Rhizopus arrhizus var. delemar</name>
    <dbReference type="NCBI Taxonomy" id="64495"/>
    <lineage>
        <taxon>Eukaryota</taxon>
        <taxon>Fungi</taxon>
        <taxon>Fungi incertae sedis</taxon>
        <taxon>Mucoromycota</taxon>
        <taxon>Mucoromycotina</taxon>
        <taxon>Mucoromycetes</taxon>
        <taxon>Mucorales</taxon>
        <taxon>Mucorineae</taxon>
        <taxon>Rhizopodaceae</taxon>
        <taxon>Rhizopus</taxon>
    </lineage>
</organism>
<evidence type="ECO:0000256" key="10">
    <source>
        <dbReference type="PIRSR" id="PIRSR601461-1"/>
    </source>
</evidence>
<feature type="active site" evidence="10">
    <location>
        <position position="296"/>
    </location>
</feature>
<dbReference type="InterPro" id="IPR033121">
    <property type="entry name" value="PEPTIDASE_A1"/>
</dbReference>
<feature type="chain" id="PRO_5040315346" description="rhizopuspepsin" evidence="13">
    <location>
        <begin position="19"/>
        <end position="471"/>
    </location>
</feature>
<comment type="caution">
    <text evidence="15">The sequence shown here is derived from an EMBL/GenBank/DDBJ whole genome shotgun (WGS) entry which is preliminary data.</text>
</comment>
<dbReference type="InterPro" id="IPR001461">
    <property type="entry name" value="Aspartic_peptidase_A1"/>
</dbReference>
<dbReference type="Gene3D" id="2.40.70.10">
    <property type="entry name" value="Acid Proteases"/>
    <property type="match status" value="2"/>
</dbReference>
<evidence type="ECO:0000256" key="9">
    <source>
        <dbReference type="ARBA" id="ARBA00023157"/>
    </source>
</evidence>
<comment type="similarity">
    <text evidence="2 12">Belongs to the peptidase A1 family.</text>
</comment>
<evidence type="ECO:0000256" key="6">
    <source>
        <dbReference type="ARBA" id="ARBA00022750"/>
    </source>
</evidence>
<evidence type="ECO:0000256" key="8">
    <source>
        <dbReference type="ARBA" id="ARBA00023145"/>
    </source>
</evidence>
<dbReference type="PRINTS" id="PR00792">
    <property type="entry name" value="PEPSIN"/>
</dbReference>
<feature type="domain" description="Peptidase A1" evidence="14">
    <location>
        <begin position="60"/>
        <end position="417"/>
    </location>
</feature>